<dbReference type="GO" id="GO:0009002">
    <property type="term" value="F:serine-type D-Ala-D-Ala carboxypeptidase activity"/>
    <property type="evidence" value="ECO:0007669"/>
    <property type="project" value="InterPro"/>
</dbReference>
<dbReference type="SUPFAM" id="SSF56601">
    <property type="entry name" value="beta-lactamase/transpeptidase-like"/>
    <property type="match status" value="1"/>
</dbReference>
<dbReference type="InterPro" id="IPR001967">
    <property type="entry name" value="Peptidase_S11_N"/>
</dbReference>
<feature type="binding site" evidence="8">
    <location>
        <position position="239"/>
    </location>
    <ligand>
        <name>substrate</name>
    </ligand>
</feature>
<feature type="signal peptide" evidence="11">
    <location>
        <begin position="1"/>
        <end position="27"/>
    </location>
</feature>
<accession>A0A7X4YKS3</accession>
<feature type="transmembrane region" description="Helical" evidence="10">
    <location>
        <begin position="394"/>
        <end position="413"/>
    </location>
</feature>
<evidence type="ECO:0000256" key="1">
    <source>
        <dbReference type="ARBA" id="ARBA00007164"/>
    </source>
</evidence>
<keyword evidence="4" id="KW-0133">Cell shape</keyword>
<dbReference type="Pfam" id="PF00768">
    <property type="entry name" value="Peptidase_S11"/>
    <property type="match status" value="1"/>
</dbReference>
<dbReference type="RefSeq" id="WP_161694769.1">
    <property type="nucleotide sequence ID" value="NZ_JAAAMU010000002.1"/>
</dbReference>
<dbReference type="GO" id="GO:0008360">
    <property type="term" value="P:regulation of cell shape"/>
    <property type="evidence" value="ECO:0007669"/>
    <property type="project" value="UniProtKB-KW"/>
</dbReference>
<dbReference type="GO" id="GO:0009252">
    <property type="term" value="P:peptidoglycan biosynthetic process"/>
    <property type="evidence" value="ECO:0007669"/>
    <property type="project" value="UniProtKB-KW"/>
</dbReference>
<evidence type="ECO:0000256" key="3">
    <source>
        <dbReference type="ARBA" id="ARBA00022801"/>
    </source>
</evidence>
<dbReference type="InterPro" id="IPR012338">
    <property type="entry name" value="Beta-lactam/transpept-like"/>
</dbReference>
<proteinExistence type="inferred from homology"/>
<sequence>MTVLTRVRWLAMLLILIVLTAAGSAYADTPEQGELNQTDQTDRTPPNLASDSAILIDAKTGTVLYARNAEKEQFPASITKIITGIIAIESGLDLDSIVTTSKEARNEDGTRIYLEEGEQQTLINLLYGMLLNSGNDAATAIAEFVDGSKAAFAERMNRFVREKAGAAHTHFTNPSGLPDAAQYTTALDMAKISRYAMRNDLFRTIVGTKKMAWDGLTWKTTLINHNELLGNYEGVTGIKNGYTGDSGFTLVTSAKRDGLELIGVLLKSPTKSVLYKDMTKLLDYGFRYFDMQQVSTANAAYPLAGSDEPSFAPKEPLMAVVPRGEKPIITVSAAGDVLVQTSLGIETAGRLQPVSPNLGAIAKLYSEQSESVERAASKSAGGASEPSMGNKLRIFFVWIGLLLYLFLFAFVRVKRRRLGRGSSY</sequence>
<dbReference type="GO" id="GO:0071555">
    <property type="term" value="P:cell wall organization"/>
    <property type="evidence" value="ECO:0007669"/>
    <property type="project" value="UniProtKB-KW"/>
</dbReference>
<feature type="active site" description="Proton acceptor" evidence="7">
    <location>
        <position position="80"/>
    </location>
</feature>
<dbReference type="PRINTS" id="PR00725">
    <property type="entry name" value="DADACBPTASE1"/>
</dbReference>
<dbReference type="EMBL" id="JAAAMU010000002">
    <property type="protein sequence ID" value="NBC68197.1"/>
    <property type="molecule type" value="Genomic_DNA"/>
</dbReference>
<evidence type="ECO:0000313" key="13">
    <source>
        <dbReference type="EMBL" id="NBC68197.1"/>
    </source>
</evidence>
<keyword evidence="5" id="KW-0573">Peptidoglycan synthesis</keyword>
<dbReference type="PANTHER" id="PTHR21581">
    <property type="entry name" value="D-ALANYL-D-ALANINE CARBOXYPEPTIDASE"/>
    <property type="match status" value="1"/>
</dbReference>
<feature type="active site" description="Acyl-ester intermediate" evidence="7">
    <location>
        <position position="77"/>
    </location>
</feature>
<keyword evidence="13" id="KW-0121">Carboxypeptidase</keyword>
<evidence type="ECO:0000256" key="10">
    <source>
        <dbReference type="SAM" id="Phobius"/>
    </source>
</evidence>
<dbReference type="Gene3D" id="3.40.710.10">
    <property type="entry name" value="DD-peptidase/beta-lactamase superfamily"/>
    <property type="match status" value="1"/>
</dbReference>
<reference evidence="13 14" key="1">
    <citation type="submission" date="2020-01" db="EMBL/GenBank/DDBJ databases">
        <title>Paenibacillus soybeanensis sp. nov. isolated from the nodules of soybean (Glycine max(L.) Merr).</title>
        <authorList>
            <person name="Wang H."/>
        </authorList>
    </citation>
    <scope>NUCLEOTIDE SEQUENCE [LARGE SCALE GENOMIC DNA]</scope>
    <source>
        <strain evidence="13 14">DSM 23054</strain>
    </source>
</reference>
<keyword evidence="2 11" id="KW-0732">Signal</keyword>
<gene>
    <name evidence="13" type="ORF">GT003_04195</name>
</gene>
<keyword evidence="10" id="KW-0812">Transmembrane</keyword>
<evidence type="ECO:0000256" key="9">
    <source>
        <dbReference type="RuleBase" id="RU004016"/>
    </source>
</evidence>
<dbReference type="PANTHER" id="PTHR21581:SF6">
    <property type="entry name" value="TRAFFICKING PROTEIN PARTICLE COMPLEX SUBUNIT 12"/>
    <property type="match status" value="1"/>
</dbReference>
<keyword evidence="6" id="KW-0961">Cell wall biogenesis/degradation</keyword>
<keyword evidence="13" id="KW-0645">Protease</keyword>
<feature type="active site" evidence="7">
    <location>
        <position position="133"/>
    </location>
</feature>
<evidence type="ECO:0000256" key="4">
    <source>
        <dbReference type="ARBA" id="ARBA00022960"/>
    </source>
</evidence>
<dbReference type="OrthoDB" id="9791132at2"/>
<dbReference type="Proteomes" id="UP000558113">
    <property type="component" value="Unassembled WGS sequence"/>
</dbReference>
<keyword evidence="10" id="KW-1133">Transmembrane helix</keyword>
<feature type="domain" description="Peptidase S11 D-alanyl-D-alanine carboxypeptidase A N-terminal" evidence="12">
    <location>
        <begin position="42"/>
        <end position="269"/>
    </location>
</feature>
<organism evidence="13 14">
    <name type="scientific">Paenibacillus sacheonensis</name>
    <dbReference type="NCBI Taxonomy" id="742054"/>
    <lineage>
        <taxon>Bacteria</taxon>
        <taxon>Bacillati</taxon>
        <taxon>Bacillota</taxon>
        <taxon>Bacilli</taxon>
        <taxon>Bacillales</taxon>
        <taxon>Paenibacillaceae</taxon>
        <taxon>Paenibacillus</taxon>
    </lineage>
</organism>
<dbReference type="InterPro" id="IPR018044">
    <property type="entry name" value="Peptidase_S11"/>
</dbReference>
<feature type="chain" id="PRO_5030577080" evidence="11">
    <location>
        <begin position="28"/>
        <end position="424"/>
    </location>
</feature>
<evidence type="ECO:0000313" key="14">
    <source>
        <dbReference type="Proteomes" id="UP000558113"/>
    </source>
</evidence>
<comment type="caution">
    <text evidence="13">The sequence shown here is derived from an EMBL/GenBank/DDBJ whole genome shotgun (WGS) entry which is preliminary data.</text>
</comment>
<evidence type="ECO:0000256" key="2">
    <source>
        <dbReference type="ARBA" id="ARBA00022729"/>
    </source>
</evidence>
<dbReference type="AlphaFoldDB" id="A0A7X4YKS3"/>
<protein>
    <submittedName>
        <fullName evidence="13">D-alanyl-D-alanine carboxypeptidase</fullName>
    </submittedName>
</protein>
<evidence type="ECO:0000256" key="5">
    <source>
        <dbReference type="ARBA" id="ARBA00022984"/>
    </source>
</evidence>
<keyword evidence="3" id="KW-0378">Hydrolase</keyword>
<name>A0A7X4YKS3_9BACL</name>
<evidence type="ECO:0000256" key="7">
    <source>
        <dbReference type="PIRSR" id="PIRSR618044-1"/>
    </source>
</evidence>
<evidence type="ECO:0000256" key="6">
    <source>
        <dbReference type="ARBA" id="ARBA00023316"/>
    </source>
</evidence>
<comment type="similarity">
    <text evidence="1 9">Belongs to the peptidase S11 family.</text>
</comment>
<keyword evidence="14" id="KW-1185">Reference proteome</keyword>
<evidence type="ECO:0000259" key="12">
    <source>
        <dbReference type="Pfam" id="PF00768"/>
    </source>
</evidence>
<keyword evidence="10" id="KW-0472">Membrane</keyword>
<evidence type="ECO:0000256" key="11">
    <source>
        <dbReference type="SAM" id="SignalP"/>
    </source>
</evidence>
<evidence type="ECO:0000256" key="8">
    <source>
        <dbReference type="PIRSR" id="PIRSR618044-2"/>
    </source>
</evidence>
<dbReference type="GO" id="GO:0006508">
    <property type="term" value="P:proteolysis"/>
    <property type="evidence" value="ECO:0007669"/>
    <property type="project" value="InterPro"/>
</dbReference>